<organism evidence="1 2">
    <name type="scientific">Vaccinium darrowii</name>
    <dbReference type="NCBI Taxonomy" id="229202"/>
    <lineage>
        <taxon>Eukaryota</taxon>
        <taxon>Viridiplantae</taxon>
        <taxon>Streptophyta</taxon>
        <taxon>Embryophyta</taxon>
        <taxon>Tracheophyta</taxon>
        <taxon>Spermatophyta</taxon>
        <taxon>Magnoliopsida</taxon>
        <taxon>eudicotyledons</taxon>
        <taxon>Gunneridae</taxon>
        <taxon>Pentapetalae</taxon>
        <taxon>asterids</taxon>
        <taxon>Ericales</taxon>
        <taxon>Ericaceae</taxon>
        <taxon>Vaccinioideae</taxon>
        <taxon>Vaccinieae</taxon>
        <taxon>Vaccinium</taxon>
    </lineage>
</organism>
<sequence length="213" mass="24108">MEKAIPMGYLVSILTQLKYMFMTAFTHLGLFKSAEEAIYSGELHSTTTTTSTSNENNNHVLMWDGSSPCLVPVPIPVVTAFIKKTLPVVLFSDLLEGEDQSRGRKMNEHDSYDFDDDDDDDDDVDGGEERKEMGCSVCWDCIEGNHKIRELSWCSHVFHKECLDRWVDEGQHTCPLCRSMLLPPNTSPWLLLRNTDSHTPPTQQQQLHATATT</sequence>
<reference evidence="1 2" key="1">
    <citation type="journal article" date="2021" name="Hortic Res">
        <title>High-quality reference genome and annotation aids understanding of berry development for evergreen blueberry (Vaccinium darrowii).</title>
        <authorList>
            <person name="Yu J."/>
            <person name="Hulse-Kemp A.M."/>
            <person name="Babiker E."/>
            <person name="Staton M."/>
        </authorList>
    </citation>
    <scope>NUCLEOTIDE SEQUENCE [LARGE SCALE GENOMIC DNA]</scope>
    <source>
        <strain evidence="2">cv. NJ 8807/NJ 8810</strain>
        <tissue evidence="1">Young leaf</tissue>
    </source>
</reference>
<evidence type="ECO:0000313" key="1">
    <source>
        <dbReference type="EMBL" id="KAH7841241.1"/>
    </source>
</evidence>
<proteinExistence type="predicted"/>
<dbReference type="EMBL" id="CM037160">
    <property type="protein sequence ID" value="KAH7841241.1"/>
    <property type="molecule type" value="Genomic_DNA"/>
</dbReference>
<comment type="caution">
    <text evidence="1">The sequence shown here is derived from an EMBL/GenBank/DDBJ whole genome shotgun (WGS) entry which is preliminary data.</text>
</comment>
<keyword evidence="2" id="KW-1185">Reference proteome</keyword>
<protein>
    <submittedName>
        <fullName evidence="1">Uncharacterized protein</fullName>
    </submittedName>
</protein>
<accession>A0ACB7XKI5</accession>
<evidence type="ECO:0000313" key="2">
    <source>
        <dbReference type="Proteomes" id="UP000828048"/>
    </source>
</evidence>
<name>A0ACB7XKI5_9ERIC</name>
<gene>
    <name evidence="1" type="ORF">Vadar_027494</name>
</gene>
<dbReference type="Proteomes" id="UP000828048">
    <property type="component" value="Chromosome 10"/>
</dbReference>